<accession>A0A481Z552</accession>
<keyword evidence="1" id="KW-0472">Membrane</keyword>
<proteinExistence type="predicted"/>
<dbReference type="EMBL" id="MK500506">
    <property type="protein sequence ID" value="QBK90998.1"/>
    <property type="molecule type" value="Genomic_DNA"/>
</dbReference>
<gene>
    <name evidence="2" type="ORF">LCPAC201_02990</name>
</gene>
<dbReference type="InterPro" id="IPR053354">
    <property type="entry name" value="MGDG_epimerase"/>
</dbReference>
<evidence type="ECO:0000256" key="1">
    <source>
        <dbReference type="SAM" id="Phobius"/>
    </source>
</evidence>
<evidence type="ECO:0008006" key="3">
    <source>
        <dbReference type="Google" id="ProtNLM"/>
    </source>
</evidence>
<dbReference type="PANTHER" id="PTHR43558:SF6">
    <property type="entry name" value="REDUCTASE, PUTATIVE (AFU_ORTHOLOGUE AFUA_3G10540)-RELATED"/>
    <property type="match status" value="1"/>
</dbReference>
<name>A0A481Z552_9VIRU</name>
<sequence>MLVRVPTAVPGNYRPSIVVGEEPFKKDKIYVHSTPSGLKYNPKGTVYRRVVLPFLKEHQKASYIGTTGDLYTLLSKDIPQYDLPPKLPEWDYSKPTLSESNGLDRSGKLGKIMGEKSFQTFQDRLAGPDWFDAVTKFVQKTPGLIMAGGYVVKTYLSLLGHKTDSKACQDIDLFLTEPASSSPEAANKVVTDLEQVFIEYCGNFRNRSNYYSMSRTSNCVNFFLRDNYEEGGDIAQVILRRYSHPSEVLHSFDLGSCQLAYDGKEVFTTSVGLLAIKMGINIIDMTRRRRTYERRLSKYLDRGFGIVFPNLSPASLEKETIETSYFKLHGNGGYYGPTPCFSPLIYGNTFKEEYSGMVESYQIQIDTRKVQRHNVSNYIRQKSYGTKPYYLIRFGGTDISESKKICDDSIKVFYHSSRWSYYSLIIENIYTDPLNIKLQDMKDYLTPPIIKMLMNLILDAELDLRHELIVKIVKEIKTLGEEIERELPKITIPLKWRSPGDGNDLNASFGMERVPIEKWYGEHYFPLGWDETKFKYYPQEVRDSVRTVMLIRNRQVSYIRFLPMEIMFYIFGYLVSR</sequence>
<reference evidence="2" key="1">
    <citation type="journal article" date="2019" name="MBio">
        <title>Virus Genomes from Deep Sea Sediments Expand the Ocean Megavirome and Support Independent Origins of Viral Gigantism.</title>
        <authorList>
            <person name="Backstrom D."/>
            <person name="Yutin N."/>
            <person name="Jorgensen S.L."/>
            <person name="Dharamshi J."/>
            <person name="Homa F."/>
            <person name="Zaremba-Niedwiedzka K."/>
            <person name="Spang A."/>
            <person name="Wolf Y.I."/>
            <person name="Koonin E.V."/>
            <person name="Ettema T.J."/>
        </authorList>
    </citation>
    <scope>NUCLEOTIDE SEQUENCE</scope>
</reference>
<dbReference type="PANTHER" id="PTHR43558">
    <property type="entry name" value="REDUCTASE, PUTATIVE (AFU_ORTHOLOGUE AFUA_3G10540)-RELATED"/>
    <property type="match status" value="1"/>
</dbReference>
<feature type="transmembrane region" description="Helical" evidence="1">
    <location>
        <begin position="558"/>
        <end position="576"/>
    </location>
</feature>
<keyword evidence="1" id="KW-0812">Transmembrane</keyword>
<organism evidence="2">
    <name type="scientific">Pithovirus LCPAC201</name>
    <dbReference type="NCBI Taxonomy" id="2506591"/>
    <lineage>
        <taxon>Viruses</taxon>
        <taxon>Pithoviruses</taxon>
    </lineage>
</organism>
<evidence type="ECO:0000313" key="2">
    <source>
        <dbReference type="EMBL" id="QBK90998.1"/>
    </source>
</evidence>
<protein>
    <recommendedName>
        <fullName evidence="3">Ankyrin repeat protein</fullName>
    </recommendedName>
</protein>
<keyword evidence="1" id="KW-1133">Transmembrane helix</keyword>